<comment type="similarity">
    <text evidence="2">Belongs to the ashwin family.</text>
</comment>
<comment type="caution">
    <text evidence="6">The sequence shown here is derived from an EMBL/GenBank/DDBJ whole genome shotgun (WGS) entry which is preliminary data.</text>
</comment>
<evidence type="ECO:0000256" key="5">
    <source>
        <dbReference type="SAM" id="MobiDB-lite"/>
    </source>
</evidence>
<dbReference type="GO" id="GO:0072669">
    <property type="term" value="C:tRNA-splicing ligase complex"/>
    <property type="evidence" value="ECO:0007669"/>
    <property type="project" value="InterPro"/>
</dbReference>
<feature type="compositionally biased region" description="Basic and acidic residues" evidence="5">
    <location>
        <begin position="90"/>
        <end position="103"/>
    </location>
</feature>
<feature type="compositionally biased region" description="Basic residues" evidence="5">
    <location>
        <begin position="59"/>
        <end position="76"/>
    </location>
</feature>
<keyword evidence="4" id="KW-0539">Nucleus</keyword>
<sequence>MSEDKESELLLLLQPELMTPDQLIEIIKSRWPKVQNVTALSKDRLVRLFRQTVLPLPQRRYRTNRGGKLLTTRRRKAGLEQSEGDTSGRSSEKRPNPNDRLKPAPDSGTPNKIRITSSEKSGRSSDLDKIVINDRRRKDSDTKGDESRRRNEGSSGTVVLKRSSSDSDSRSQKCTSESPAKKQRTAIKWP</sequence>
<evidence type="ECO:0000313" key="6">
    <source>
        <dbReference type="EMBL" id="KAL0276323.1"/>
    </source>
</evidence>
<comment type="subcellular location">
    <subcellularLocation>
        <location evidence="1">Nucleus</location>
    </subcellularLocation>
</comment>
<organism evidence="6">
    <name type="scientific">Menopon gallinae</name>
    <name type="common">poultry shaft louse</name>
    <dbReference type="NCBI Taxonomy" id="328185"/>
    <lineage>
        <taxon>Eukaryota</taxon>
        <taxon>Metazoa</taxon>
        <taxon>Ecdysozoa</taxon>
        <taxon>Arthropoda</taxon>
        <taxon>Hexapoda</taxon>
        <taxon>Insecta</taxon>
        <taxon>Pterygota</taxon>
        <taxon>Neoptera</taxon>
        <taxon>Paraneoptera</taxon>
        <taxon>Psocodea</taxon>
        <taxon>Troctomorpha</taxon>
        <taxon>Phthiraptera</taxon>
        <taxon>Amblycera</taxon>
        <taxon>Menoponidae</taxon>
        <taxon>Menopon</taxon>
    </lineage>
</organism>
<feature type="compositionally biased region" description="Basic residues" evidence="5">
    <location>
        <begin position="181"/>
        <end position="190"/>
    </location>
</feature>
<evidence type="ECO:0000256" key="3">
    <source>
        <dbReference type="ARBA" id="ARBA00015134"/>
    </source>
</evidence>
<dbReference type="AlphaFoldDB" id="A0AAW2I3E6"/>
<feature type="compositionally biased region" description="Polar residues" evidence="5">
    <location>
        <begin position="108"/>
        <end position="119"/>
    </location>
</feature>
<dbReference type="GO" id="GO:0005634">
    <property type="term" value="C:nucleus"/>
    <property type="evidence" value="ECO:0007669"/>
    <property type="project" value="UniProtKB-SubCell"/>
</dbReference>
<feature type="compositionally biased region" description="Basic and acidic residues" evidence="5">
    <location>
        <begin position="120"/>
        <end position="152"/>
    </location>
</feature>
<gene>
    <name evidence="6" type="ORF">PYX00_003916</name>
</gene>
<name>A0AAW2I3E6_9NEOP</name>
<dbReference type="Pfam" id="PF15323">
    <property type="entry name" value="Ashwin"/>
    <property type="match status" value="1"/>
</dbReference>
<dbReference type="EMBL" id="JARGDH010000002">
    <property type="protein sequence ID" value="KAL0276323.1"/>
    <property type="molecule type" value="Genomic_DNA"/>
</dbReference>
<dbReference type="InterPro" id="IPR024887">
    <property type="entry name" value="Ashwin"/>
</dbReference>
<proteinExistence type="inferred from homology"/>
<evidence type="ECO:0000256" key="1">
    <source>
        <dbReference type="ARBA" id="ARBA00004123"/>
    </source>
</evidence>
<dbReference type="PANTHER" id="PTHR28359">
    <property type="entry name" value="ASHWIN"/>
    <property type="match status" value="1"/>
</dbReference>
<evidence type="ECO:0000256" key="2">
    <source>
        <dbReference type="ARBA" id="ARBA00007855"/>
    </source>
</evidence>
<reference evidence="6" key="1">
    <citation type="journal article" date="2024" name="Gigascience">
        <title>Chromosome-level genome of the poultry shaft louse Menopon gallinae provides insight into the host-switching and adaptive evolution of parasitic lice.</title>
        <authorList>
            <person name="Xu Y."/>
            <person name="Ma L."/>
            <person name="Liu S."/>
            <person name="Liang Y."/>
            <person name="Liu Q."/>
            <person name="He Z."/>
            <person name="Tian L."/>
            <person name="Duan Y."/>
            <person name="Cai W."/>
            <person name="Li H."/>
            <person name="Song F."/>
        </authorList>
    </citation>
    <scope>NUCLEOTIDE SEQUENCE</scope>
    <source>
        <strain evidence="6">Cailab_2023a</strain>
    </source>
</reference>
<accession>A0AAW2I3E6</accession>
<dbReference type="GO" id="GO:0048598">
    <property type="term" value="P:embryonic morphogenesis"/>
    <property type="evidence" value="ECO:0007669"/>
    <property type="project" value="InterPro"/>
</dbReference>
<evidence type="ECO:0000256" key="4">
    <source>
        <dbReference type="ARBA" id="ARBA00023242"/>
    </source>
</evidence>
<dbReference type="PANTHER" id="PTHR28359:SF1">
    <property type="entry name" value="ASHWIN"/>
    <property type="match status" value="1"/>
</dbReference>
<protein>
    <recommendedName>
        <fullName evidence="3">Ashwin</fullName>
    </recommendedName>
</protein>
<feature type="region of interest" description="Disordered" evidence="5">
    <location>
        <begin position="59"/>
        <end position="190"/>
    </location>
</feature>